<dbReference type="AlphaFoldDB" id="A0AAW3G7R1"/>
<protein>
    <submittedName>
        <fullName evidence="1">Uncharacterized protein</fullName>
    </submittedName>
</protein>
<gene>
    <name evidence="1" type="ORF">LS45_06085</name>
</gene>
<dbReference type="RefSeq" id="WP_042632415.1">
    <property type="nucleotide sequence ID" value="NZ_JRRF01000003.1"/>
</dbReference>
<organism evidence="1 2">
    <name type="scientific">Klebsiella pneumoniae</name>
    <dbReference type="NCBI Taxonomy" id="573"/>
    <lineage>
        <taxon>Bacteria</taxon>
        <taxon>Pseudomonadati</taxon>
        <taxon>Pseudomonadota</taxon>
        <taxon>Gammaproteobacteria</taxon>
        <taxon>Enterobacterales</taxon>
        <taxon>Enterobacteriaceae</taxon>
        <taxon>Klebsiella/Raoultella group</taxon>
        <taxon>Klebsiella</taxon>
        <taxon>Klebsiella pneumoniae complex</taxon>
    </lineage>
</organism>
<dbReference type="Proteomes" id="UP000031820">
    <property type="component" value="Unassembled WGS sequence"/>
</dbReference>
<evidence type="ECO:0000313" key="1">
    <source>
        <dbReference type="EMBL" id="KII08116.1"/>
    </source>
</evidence>
<proteinExistence type="predicted"/>
<comment type="caution">
    <text evidence="1">The sequence shown here is derived from an EMBL/GenBank/DDBJ whole genome shotgun (WGS) entry which is preliminary data.</text>
</comment>
<evidence type="ECO:0000313" key="2">
    <source>
        <dbReference type="Proteomes" id="UP000031820"/>
    </source>
</evidence>
<sequence length="64" mass="6733">MANTVAFSSPDLPPLTLSDFHAAGLDNLLMGNLDADIKTLKTILLDASKANDGGIARALIHIMK</sequence>
<name>A0AAW3G7R1_KLEPN</name>
<reference evidence="1 2" key="1">
    <citation type="submission" date="2014-10" db="EMBL/GenBank/DDBJ databases">
        <title>Plasmid movement, recombination, and chromosomal integration amongst multidrug resistant commensal Escherichia coli clones within a single commercial turkey flock.</title>
        <authorList>
            <person name="Lang K."/>
            <person name="Dorn K."/>
            <person name="Danzeisen J."/>
            <person name="Johnson T."/>
        </authorList>
    </citation>
    <scope>NUCLEOTIDE SEQUENCE [LARGE SCALE GENOMIC DNA]</scope>
    <source>
        <strain evidence="1 2">UMNturkey9</strain>
    </source>
</reference>
<accession>A0AAW3G7R1</accession>
<dbReference type="EMBL" id="JRRF01000003">
    <property type="protein sequence ID" value="KII08116.1"/>
    <property type="molecule type" value="Genomic_DNA"/>
</dbReference>